<dbReference type="SUPFAM" id="SSF54001">
    <property type="entry name" value="Cysteine proteinases"/>
    <property type="match status" value="1"/>
</dbReference>
<proteinExistence type="predicted"/>
<dbReference type="Gene3D" id="3.40.395.10">
    <property type="entry name" value="Adenoviral Proteinase, Chain A"/>
    <property type="match status" value="1"/>
</dbReference>
<dbReference type="OrthoDB" id="1726774at2759"/>
<name>A0A833QM51_9POAL</name>
<evidence type="ECO:0000313" key="2">
    <source>
        <dbReference type="Proteomes" id="UP000623129"/>
    </source>
</evidence>
<keyword evidence="2" id="KW-1185">Reference proteome</keyword>
<sequence>MQLKKFVLAPYIQDAHWMLLIFVLRDNMVYVIDSLEPKVPKEPDYDIMWHFKE</sequence>
<protein>
    <recommendedName>
        <fullName evidence="3">Ubiquitin-like protease family profile domain-containing protein</fullName>
    </recommendedName>
</protein>
<gene>
    <name evidence="1" type="ORF">FCM35_KLT10608</name>
</gene>
<dbReference type="InterPro" id="IPR038765">
    <property type="entry name" value="Papain-like_cys_pep_sf"/>
</dbReference>
<dbReference type="AlphaFoldDB" id="A0A833QM51"/>
<reference evidence="1" key="1">
    <citation type="submission" date="2020-01" db="EMBL/GenBank/DDBJ databases">
        <title>Genome sequence of Kobresia littledalei, the first chromosome-level genome in the family Cyperaceae.</title>
        <authorList>
            <person name="Qu G."/>
        </authorList>
    </citation>
    <scope>NUCLEOTIDE SEQUENCE</scope>
    <source>
        <strain evidence="1">C.B.Clarke</strain>
        <tissue evidence="1">Leaf</tissue>
    </source>
</reference>
<accession>A0A833QM51</accession>
<dbReference type="Proteomes" id="UP000623129">
    <property type="component" value="Unassembled WGS sequence"/>
</dbReference>
<comment type="caution">
    <text evidence="1">The sequence shown here is derived from an EMBL/GenBank/DDBJ whole genome shotgun (WGS) entry which is preliminary data.</text>
</comment>
<organism evidence="1 2">
    <name type="scientific">Carex littledalei</name>
    <dbReference type="NCBI Taxonomy" id="544730"/>
    <lineage>
        <taxon>Eukaryota</taxon>
        <taxon>Viridiplantae</taxon>
        <taxon>Streptophyta</taxon>
        <taxon>Embryophyta</taxon>
        <taxon>Tracheophyta</taxon>
        <taxon>Spermatophyta</taxon>
        <taxon>Magnoliopsida</taxon>
        <taxon>Liliopsida</taxon>
        <taxon>Poales</taxon>
        <taxon>Cyperaceae</taxon>
        <taxon>Cyperoideae</taxon>
        <taxon>Cariceae</taxon>
        <taxon>Carex</taxon>
        <taxon>Carex subgen. Euthyceras</taxon>
    </lineage>
</organism>
<evidence type="ECO:0000313" key="1">
    <source>
        <dbReference type="EMBL" id="KAF3324451.1"/>
    </source>
</evidence>
<evidence type="ECO:0008006" key="3">
    <source>
        <dbReference type="Google" id="ProtNLM"/>
    </source>
</evidence>
<dbReference type="EMBL" id="SWLB01000021">
    <property type="protein sequence ID" value="KAF3324451.1"/>
    <property type="molecule type" value="Genomic_DNA"/>
</dbReference>